<organism evidence="3 4">
    <name type="scientific">Amphritea opalescens</name>
    <dbReference type="NCBI Taxonomy" id="2490544"/>
    <lineage>
        <taxon>Bacteria</taxon>
        <taxon>Pseudomonadati</taxon>
        <taxon>Pseudomonadota</taxon>
        <taxon>Gammaproteobacteria</taxon>
        <taxon>Oceanospirillales</taxon>
        <taxon>Oceanospirillaceae</taxon>
        <taxon>Amphritea</taxon>
    </lineage>
</organism>
<name>A0A430KRY9_9GAMM</name>
<accession>A0A430KRY9</accession>
<keyword evidence="1" id="KW-0732">Signal</keyword>
<comment type="caution">
    <text evidence="3">The sequence shown here is derived from an EMBL/GenBank/DDBJ whole genome shotgun (WGS) entry which is preliminary data.</text>
</comment>
<feature type="domain" description="ABC-type glycine betaine transport system substrate-binding" evidence="2">
    <location>
        <begin position="28"/>
        <end position="300"/>
    </location>
</feature>
<evidence type="ECO:0000313" key="3">
    <source>
        <dbReference type="EMBL" id="RTE66275.1"/>
    </source>
</evidence>
<dbReference type="RefSeq" id="WP_126157873.1">
    <property type="nucleotide sequence ID" value="NZ_RQXW01000005.1"/>
</dbReference>
<dbReference type="OrthoDB" id="9786266at2"/>
<evidence type="ECO:0000259" key="2">
    <source>
        <dbReference type="Pfam" id="PF04069"/>
    </source>
</evidence>
<dbReference type="Pfam" id="PF04069">
    <property type="entry name" value="OpuAC"/>
    <property type="match status" value="1"/>
</dbReference>
<dbReference type="GO" id="GO:0043190">
    <property type="term" value="C:ATP-binding cassette (ABC) transporter complex"/>
    <property type="evidence" value="ECO:0007669"/>
    <property type="project" value="InterPro"/>
</dbReference>
<dbReference type="Gene3D" id="3.40.190.10">
    <property type="entry name" value="Periplasmic binding protein-like II"/>
    <property type="match status" value="1"/>
</dbReference>
<dbReference type="AlphaFoldDB" id="A0A430KRY9"/>
<dbReference type="InterPro" id="IPR007210">
    <property type="entry name" value="ABC_Gly_betaine_transp_sub-bd"/>
</dbReference>
<gene>
    <name evidence="3" type="ORF">EH243_06675</name>
</gene>
<evidence type="ECO:0000313" key="4">
    <source>
        <dbReference type="Proteomes" id="UP000283087"/>
    </source>
</evidence>
<dbReference type="EMBL" id="RQXW01000005">
    <property type="protein sequence ID" value="RTE66275.1"/>
    <property type="molecule type" value="Genomic_DNA"/>
</dbReference>
<dbReference type="GO" id="GO:0022857">
    <property type="term" value="F:transmembrane transporter activity"/>
    <property type="evidence" value="ECO:0007669"/>
    <property type="project" value="InterPro"/>
</dbReference>
<dbReference type="Gene3D" id="3.40.190.100">
    <property type="entry name" value="Glycine betaine-binding periplasmic protein, domain 2"/>
    <property type="match status" value="1"/>
</dbReference>
<feature type="signal peptide" evidence="1">
    <location>
        <begin position="1"/>
        <end position="24"/>
    </location>
</feature>
<proteinExistence type="predicted"/>
<dbReference type="SUPFAM" id="SSF53850">
    <property type="entry name" value="Periplasmic binding protein-like II"/>
    <property type="match status" value="1"/>
</dbReference>
<feature type="chain" id="PRO_5019398640" evidence="1">
    <location>
        <begin position="25"/>
        <end position="323"/>
    </location>
</feature>
<keyword evidence="4" id="KW-1185">Reference proteome</keyword>
<dbReference type="Proteomes" id="UP000283087">
    <property type="component" value="Unassembled WGS sequence"/>
</dbReference>
<protein>
    <submittedName>
        <fullName evidence="3">Glycine/betaine ABC transporter substrate-binding protein</fullName>
    </submittedName>
</protein>
<evidence type="ECO:0000256" key="1">
    <source>
        <dbReference type="SAM" id="SignalP"/>
    </source>
</evidence>
<reference evidence="3 4" key="1">
    <citation type="submission" date="2018-11" db="EMBL/GenBank/DDBJ databases">
        <title>The draft genome sequence of Amphritea opalescens ANRC-JH13T.</title>
        <authorList>
            <person name="Fang Z."/>
            <person name="Zhang Y."/>
            <person name="Han X."/>
        </authorList>
    </citation>
    <scope>NUCLEOTIDE SEQUENCE [LARGE SCALE GENOMIC DNA]</scope>
    <source>
        <strain evidence="3 4">ANRC-JH13</strain>
    </source>
</reference>
<sequence length="323" mass="35131">MKKSFIAAAALMASTSIMSSSVYAQCGEVSISEMNWSSSQLVTSVSKFLMEQGYGCTVQTVPTSTVPSVTSIAETGKPDIVTELWLNSVPLYTELEQQGKVLTATEVISDGGKDAWWVPQYLVDQYPQLSTIDGVLANPELVGGKFHNAPDGWGLRIINDNLIKAFDFAGHGMEVFNHGSGETLAAAIASANEAKEPIFVYYWAPTAVLGKYPMVAVDLGPFDADAYKCAESKDCATPQKTSIKAGTVITGVTTDFATREPDIYELMKHISFTGDEMNQLLAWQEENKSSVEEAAVYFITTQQDKWSSWINDDARAKLTALLN</sequence>